<dbReference type="AlphaFoldDB" id="A0A226CZW9"/>
<keyword evidence="1" id="KW-1133">Transmembrane helix</keyword>
<name>A0A226CZW9_FOLCA</name>
<keyword evidence="1" id="KW-0812">Transmembrane</keyword>
<organism evidence="2 3">
    <name type="scientific">Folsomia candida</name>
    <name type="common">Springtail</name>
    <dbReference type="NCBI Taxonomy" id="158441"/>
    <lineage>
        <taxon>Eukaryota</taxon>
        <taxon>Metazoa</taxon>
        <taxon>Ecdysozoa</taxon>
        <taxon>Arthropoda</taxon>
        <taxon>Hexapoda</taxon>
        <taxon>Collembola</taxon>
        <taxon>Entomobryomorpha</taxon>
        <taxon>Isotomoidea</taxon>
        <taxon>Isotomidae</taxon>
        <taxon>Proisotominae</taxon>
        <taxon>Folsomia</taxon>
    </lineage>
</organism>
<comment type="caution">
    <text evidence="2">The sequence shown here is derived from an EMBL/GenBank/DDBJ whole genome shotgun (WGS) entry which is preliminary data.</text>
</comment>
<keyword evidence="1" id="KW-0472">Membrane</keyword>
<sequence>MFAIIPPLLSVGVAVNGLNFLCGQKNWQKAQLILFLWLLGCLILSNAHIGIVITNVIAPPDVFPKWIYFDEIEAANLTRIVIPADNKDYFKNHTAYRMNFLSTLAMHWFSLLERRWDEEKAKHNWVCVVRRDENADLCQHIWDTYDELVTLQKLGNYNEATGLLGNFSTCNRSALFDFSNRISTLLPILNEISVAQRYTRGREFGAANYFMAFKGLSVLRKQITLRLQGC</sequence>
<keyword evidence="3" id="KW-1185">Reference proteome</keyword>
<evidence type="ECO:0000313" key="2">
    <source>
        <dbReference type="EMBL" id="OXA38360.1"/>
    </source>
</evidence>
<feature type="transmembrane region" description="Helical" evidence="1">
    <location>
        <begin position="34"/>
        <end position="58"/>
    </location>
</feature>
<evidence type="ECO:0000256" key="1">
    <source>
        <dbReference type="SAM" id="Phobius"/>
    </source>
</evidence>
<dbReference type="EMBL" id="LNIX01000046">
    <property type="protein sequence ID" value="OXA38360.1"/>
    <property type="molecule type" value="Genomic_DNA"/>
</dbReference>
<protein>
    <submittedName>
        <fullName evidence="2">Uncharacterized protein</fullName>
    </submittedName>
</protein>
<dbReference type="Proteomes" id="UP000198287">
    <property type="component" value="Unassembled WGS sequence"/>
</dbReference>
<reference evidence="2 3" key="1">
    <citation type="submission" date="2015-12" db="EMBL/GenBank/DDBJ databases">
        <title>The genome of Folsomia candida.</title>
        <authorList>
            <person name="Faddeeva A."/>
            <person name="Derks M.F."/>
            <person name="Anvar Y."/>
            <person name="Smit S."/>
            <person name="Van Straalen N."/>
            <person name="Roelofs D."/>
        </authorList>
    </citation>
    <scope>NUCLEOTIDE SEQUENCE [LARGE SCALE GENOMIC DNA]</scope>
    <source>
        <strain evidence="2 3">VU population</strain>
        <tissue evidence="2">Whole body</tissue>
    </source>
</reference>
<gene>
    <name evidence="2" type="ORF">Fcan01_26795</name>
</gene>
<proteinExistence type="predicted"/>
<accession>A0A226CZW9</accession>
<evidence type="ECO:0000313" key="3">
    <source>
        <dbReference type="Proteomes" id="UP000198287"/>
    </source>
</evidence>